<dbReference type="GO" id="GO:0003824">
    <property type="term" value="F:catalytic activity"/>
    <property type="evidence" value="ECO:0007669"/>
    <property type="project" value="InterPro"/>
</dbReference>
<dbReference type="KEGG" id="fae:FAES_3848"/>
<proteinExistence type="predicted"/>
<dbReference type="EMBL" id="HE796683">
    <property type="protein sequence ID" value="CCH01854.1"/>
    <property type="molecule type" value="Genomic_DNA"/>
</dbReference>
<dbReference type="eggNOG" id="COG3021">
    <property type="taxonomic scope" value="Bacteria"/>
</dbReference>
<feature type="transmembrane region" description="Helical" evidence="1">
    <location>
        <begin position="36"/>
        <end position="58"/>
    </location>
</feature>
<evidence type="ECO:0000313" key="4">
    <source>
        <dbReference type="Proteomes" id="UP000011058"/>
    </source>
</evidence>
<evidence type="ECO:0000256" key="1">
    <source>
        <dbReference type="SAM" id="Phobius"/>
    </source>
</evidence>
<dbReference type="InterPro" id="IPR005135">
    <property type="entry name" value="Endo/exonuclease/phosphatase"/>
</dbReference>
<name>I0KCK1_9BACT</name>
<dbReference type="Pfam" id="PF03372">
    <property type="entry name" value="Exo_endo_phos"/>
    <property type="match status" value="1"/>
</dbReference>
<feature type="transmembrane region" description="Helical" evidence="1">
    <location>
        <begin position="70"/>
        <end position="89"/>
    </location>
</feature>
<evidence type="ECO:0000259" key="2">
    <source>
        <dbReference type="Pfam" id="PF03372"/>
    </source>
</evidence>
<sequence length="318" mass="36200">MPSIRHRFNAFISWLLPLASLGLLAAIGLGQWAGSYFFLFDLASQFAVQYVGVGTLLLGWSALGRQWRWVLVNGLSVGWQAALVLPWLVTSPPPLTAGQPGFRVMHANVLFTRQDIQNTFDLVAQQQADLIVLQEMTVQQIPRALAFFRATYPYTDTVRAKGPSHIMVLSRTPFRVDAAAKESHQVIHLTTRIRGRTVELMTVHPRPPIFPSWFADRNRQLAFVSARFQRTRQSALLIGDFNISPFAPLYRHWFQQPGVHACRYGFGLQPTWPRFLPVAYLPIDHAFINDRLTTRQFTVLTQRGSDHQAVRVDLQFRP</sequence>
<feature type="domain" description="Endonuclease/exonuclease/phosphatase" evidence="2">
    <location>
        <begin position="106"/>
        <end position="307"/>
    </location>
</feature>
<protein>
    <recommendedName>
        <fullName evidence="2">Endonuclease/exonuclease/phosphatase domain-containing protein</fullName>
    </recommendedName>
</protein>
<dbReference type="Proteomes" id="UP000011058">
    <property type="component" value="Chromosome"/>
</dbReference>
<dbReference type="RefSeq" id="WP_015332953.1">
    <property type="nucleotide sequence ID" value="NC_020054.1"/>
</dbReference>
<keyword evidence="4" id="KW-1185">Reference proteome</keyword>
<gene>
    <name evidence="3" type="ORF">FAES_3848</name>
</gene>
<dbReference type="Gene3D" id="3.60.10.10">
    <property type="entry name" value="Endonuclease/exonuclease/phosphatase"/>
    <property type="match status" value="1"/>
</dbReference>
<organism evidence="3 4">
    <name type="scientific">Fibrella aestuarina BUZ 2</name>
    <dbReference type="NCBI Taxonomy" id="1166018"/>
    <lineage>
        <taxon>Bacteria</taxon>
        <taxon>Pseudomonadati</taxon>
        <taxon>Bacteroidota</taxon>
        <taxon>Cytophagia</taxon>
        <taxon>Cytophagales</taxon>
        <taxon>Spirosomataceae</taxon>
        <taxon>Fibrella</taxon>
    </lineage>
</organism>
<dbReference type="HOGENOM" id="CLU_052333_0_2_10"/>
<dbReference type="OrthoDB" id="9796594at2"/>
<keyword evidence="1" id="KW-0472">Membrane</keyword>
<dbReference type="AlphaFoldDB" id="I0KCK1"/>
<keyword evidence="1" id="KW-1133">Transmembrane helix</keyword>
<dbReference type="SUPFAM" id="SSF56219">
    <property type="entry name" value="DNase I-like"/>
    <property type="match status" value="1"/>
</dbReference>
<dbReference type="InterPro" id="IPR036691">
    <property type="entry name" value="Endo/exonu/phosph_ase_sf"/>
</dbReference>
<keyword evidence="1" id="KW-0812">Transmembrane</keyword>
<dbReference type="STRING" id="1166018.FAES_3848"/>
<reference evidence="3 4" key="1">
    <citation type="journal article" date="2012" name="J. Bacteriol.">
        <title>Genome Sequence of Fibrella aestuarina BUZ 2T, a Filamentous Marine Bacterium.</title>
        <authorList>
            <person name="Filippini M."/>
            <person name="Qi W."/>
            <person name="Blom J."/>
            <person name="Goesmann A."/>
            <person name="Smits T.H."/>
            <person name="Bagheri H.C."/>
        </authorList>
    </citation>
    <scope>NUCLEOTIDE SEQUENCE [LARGE SCALE GENOMIC DNA]</scope>
    <source>
        <strain evidence="4">BUZ 2T</strain>
    </source>
</reference>
<evidence type="ECO:0000313" key="3">
    <source>
        <dbReference type="EMBL" id="CCH01854.1"/>
    </source>
</evidence>
<accession>I0KCK1</accession>